<feature type="region of interest" description="Disordered" evidence="1">
    <location>
        <begin position="228"/>
        <end position="248"/>
    </location>
</feature>
<reference evidence="2 3" key="1">
    <citation type="submission" date="2015-12" db="EMBL/GenBank/DDBJ databases">
        <title>Draft genome sequence of Moniliophthora roreri, the causal agent of frosty pod rot of cacao.</title>
        <authorList>
            <person name="Aime M.C."/>
            <person name="Diaz-Valderrama J.R."/>
            <person name="Kijpornyongpan T."/>
            <person name="Phillips-Mora W."/>
        </authorList>
    </citation>
    <scope>NUCLEOTIDE SEQUENCE [LARGE SCALE GENOMIC DNA]</scope>
    <source>
        <strain evidence="2 3">MCA 2952</strain>
    </source>
</reference>
<dbReference type="AlphaFoldDB" id="A0A0W0FR61"/>
<evidence type="ECO:0000256" key="1">
    <source>
        <dbReference type="SAM" id="MobiDB-lite"/>
    </source>
</evidence>
<evidence type="ECO:0000313" key="3">
    <source>
        <dbReference type="Proteomes" id="UP000054988"/>
    </source>
</evidence>
<evidence type="ECO:0000313" key="2">
    <source>
        <dbReference type="EMBL" id="KTB38797.1"/>
    </source>
</evidence>
<sequence>MSNATSNSATNSGSSRYSGSTTSPSSSDLHFNDDIMYSRPFNPSPFELLFMVNTRGHNDALRNMSMGQPHLQFAVDGLIRLQAQHASLNAIIEETNVYLANLAFNATASGPTPLRVEGPITVPSFPVNPERLEFHLRCQLSGLGPLPTDVCDANLNDPVFLQAAETYRARIGAALELSLNQTDLCPHHTRAEPVLPRQYLSWQMDNSTPPSSVSEMPSVPTLTSGLIREHLPTPHPRTTTSPTSVSVWDDENISKTPEEVKHRATIEEVQEFFCALCASWRTTVPETVRATVARSADYLHLGIFLGIAVSDEGQLDFLERTIPGAHTLLTMISMGVTMMTTSMETENSNDIQGSIMEDPDELAPVYVGLPEGEPRQITLPDGRIVIVVRMGPVT</sequence>
<comment type="caution">
    <text evidence="2">The sequence shown here is derived from an EMBL/GenBank/DDBJ whole genome shotgun (WGS) entry which is preliminary data.</text>
</comment>
<feature type="region of interest" description="Disordered" evidence="1">
    <location>
        <begin position="1"/>
        <end position="26"/>
    </location>
</feature>
<accession>A0A0W0FR61</accession>
<name>A0A0W0FR61_MONRR</name>
<organism evidence="2 3">
    <name type="scientific">Moniliophthora roreri</name>
    <name type="common">Frosty pod rot fungus</name>
    <name type="synonym">Monilia roreri</name>
    <dbReference type="NCBI Taxonomy" id="221103"/>
    <lineage>
        <taxon>Eukaryota</taxon>
        <taxon>Fungi</taxon>
        <taxon>Dikarya</taxon>
        <taxon>Basidiomycota</taxon>
        <taxon>Agaricomycotina</taxon>
        <taxon>Agaricomycetes</taxon>
        <taxon>Agaricomycetidae</taxon>
        <taxon>Agaricales</taxon>
        <taxon>Marasmiineae</taxon>
        <taxon>Marasmiaceae</taxon>
        <taxon>Moniliophthora</taxon>
    </lineage>
</organism>
<proteinExistence type="predicted"/>
<gene>
    <name evidence="2" type="ORF">WG66_8621</name>
</gene>
<dbReference type="EMBL" id="LATX01001728">
    <property type="protein sequence ID" value="KTB38797.1"/>
    <property type="molecule type" value="Genomic_DNA"/>
</dbReference>
<dbReference type="Proteomes" id="UP000054988">
    <property type="component" value="Unassembled WGS sequence"/>
</dbReference>
<protein>
    <submittedName>
        <fullName evidence="2">Uncharacterized protein</fullName>
    </submittedName>
</protein>
<feature type="compositionally biased region" description="Low complexity" evidence="1">
    <location>
        <begin position="236"/>
        <end position="246"/>
    </location>
</feature>